<feature type="compositionally biased region" description="Basic and acidic residues" evidence="1">
    <location>
        <begin position="63"/>
        <end position="76"/>
    </location>
</feature>
<proteinExistence type="predicted"/>
<comment type="caution">
    <text evidence="2">The sequence shown here is derived from an EMBL/GenBank/DDBJ whole genome shotgun (WGS) entry which is preliminary data.</text>
</comment>
<dbReference type="AlphaFoldDB" id="A0A644VX17"/>
<evidence type="ECO:0000256" key="1">
    <source>
        <dbReference type="SAM" id="MobiDB-lite"/>
    </source>
</evidence>
<protein>
    <submittedName>
        <fullName evidence="2">Uncharacterized protein</fullName>
    </submittedName>
</protein>
<organism evidence="2">
    <name type="scientific">bioreactor metagenome</name>
    <dbReference type="NCBI Taxonomy" id="1076179"/>
    <lineage>
        <taxon>unclassified sequences</taxon>
        <taxon>metagenomes</taxon>
        <taxon>ecological metagenomes</taxon>
    </lineage>
</organism>
<name>A0A644VX17_9ZZZZ</name>
<accession>A0A644VX17</accession>
<gene>
    <name evidence="2" type="ORF">SDC9_42170</name>
</gene>
<feature type="region of interest" description="Disordered" evidence="1">
    <location>
        <begin position="1"/>
        <end position="84"/>
    </location>
</feature>
<evidence type="ECO:0000313" key="2">
    <source>
        <dbReference type="EMBL" id="MPL95995.1"/>
    </source>
</evidence>
<feature type="compositionally biased region" description="Low complexity" evidence="1">
    <location>
        <begin position="40"/>
        <end position="56"/>
    </location>
</feature>
<sequence length="130" mass="13818">MAGKLPKPAGTDGLVRGWGSTGHTEGEQGTRAPDGGCEATGGAAAKAARPVTAQRAGTSQRHANSERMREKQEKRAANSKMPAVCSRREHLKEWISSFARGFFQPGRNEAVIASIRSFERKAAASCYAMG</sequence>
<dbReference type="EMBL" id="VSSQ01000490">
    <property type="protein sequence ID" value="MPL95995.1"/>
    <property type="molecule type" value="Genomic_DNA"/>
</dbReference>
<reference evidence="2" key="1">
    <citation type="submission" date="2019-08" db="EMBL/GenBank/DDBJ databases">
        <authorList>
            <person name="Kucharzyk K."/>
            <person name="Murdoch R.W."/>
            <person name="Higgins S."/>
            <person name="Loffler F."/>
        </authorList>
    </citation>
    <scope>NUCLEOTIDE SEQUENCE</scope>
</reference>